<dbReference type="EMBL" id="JAUEPU010000045">
    <property type="protein sequence ID" value="KAK0486805.1"/>
    <property type="molecule type" value="Genomic_DNA"/>
</dbReference>
<evidence type="ECO:0000313" key="3">
    <source>
        <dbReference type="EMBL" id="KAK0486805.1"/>
    </source>
</evidence>
<organism evidence="3 4">
    <name type="scientific">Armillaria luteobubalina</name>
    <dbReference type="NCBI Taxonomy" id="153913"/>
    <lineage>
        <taxon>Eukaryota</taxon>
        <taxon>Fungi</taxon>
        <taxon>Dikarya</taxon>
        <taxon>Basidiomycota</taxon>
        <taxon>Agaricomycotina</taxon>
        <taxon>Agaricomycetes</taxon>
        <taxon>Agaricomycetidae</taxon>
        <taxon>Agaricales</taxon>
        <taxon>Marasmiineae</taxon>
        <taxon>Physalacriaceae</taxon>
        <taxon>Armillaria</taxon>
    </lineage>
</organism>
<feature type="transmembrane region" description="Helical" evidence="1">
    <location>
        <begin position="192"/>
        <end position="211"/>
    </location>
</feature>
<dbReference type="InterPro" id="IPR045339">
    <property type="entry name" value="DUF6534"/>
</dbReference>
<feature type="transmembrane region" description="Helical" evidence="1">
    <location>
        <begin position="152"/>
        <end position="172"/>
    </location>
</feature>
<dbReference type="AlphaFoldDB" id="A0AA39PM12"/>
<keyword evidence="4" id="KW-1185">Reference proteome</keyword>
<dbReference type="Proteomes" id="UP001175228">
    <property type="component" value="Unassembled WGS sequence"/>
</dbReference>
<reference evidence="3" key="1">
    <citation type="submission" date="2023-06" db="EMBL/GenBank/DDBJ databases">
        <authorList>
            <consortium name="Lawrence Berkeley National Laboratory"/>
            <person name="Ahrendt S."/>
            <person name="Sahu N."/>
            <person name="Indic B."/>
            <person name="Wong-Bajracharya J."/>
            <person name="Merenyi Z."/>
            <person name="Ke H.-M."/>
            <person name="Monk M."/>
            <person name="Kocsube S."/>
            <person name="Drula E."/>
            <person name="Lipzen A."/>
            <person name="Balint B."/>
            <person name="Henrissat B."/>
            <person name="Andreopoulos B."/>
            <person name="Martin F.M."/>
            <person name="Harder C.B."/>
            <person name="Rigling D."/>
            <person name="Ford K.L."/>
            <person name="Foster G.D."/>
            <person name="Pangilinan J."/>
            <person name="Papanicolaou A."/>
            <person name="Barry K."/>
            <person name="LaButti K."/>
            <person name="Viragh M."/>
            <person name="Koriabine M."/>
            <person name="Yan M."/>
            <person name="Riley R."/>
            <person name="Champramary S."/>
            <person name="Plett K.L."/>
            <person name="Tsai I.J."/>
            <person name="Slot J."/>
            <person name="Sipos G."/>
            <person name="Plett J."/>
            <person name="Nagy L.G."/>
            <person name="Grigoriev I.V."/>
        </authorList>
    </citation>
    <scope>NUCLEOTIDE SEQUENCE</scope>
    <source>
        <strain evidence="3">HWK02</strain>
    </source>
</reference>
<feature type="domain" description="DUF6534" evidence="2">
    <location>
        <begin position="259"/>
        <end position="305"/>
    </location>
</feature>
<accession>A0AA39PM12</accession>
<dbReference type="Pfam" id="PF20152">
    <property type="entry name" value="DUF6534"/>
    <property type="match status" value="1"/>
</dbReference>
<evidence type="ECO:0000256" key="1">
    <source>
        <dbReference type="SAM" id="Phobius"/>
    </source>
</evidence>
<evidence type="ECO:0000313" key="4">
    <source>
        <dbReference type="Proteomes" id="UP001175228"/>
    </source>
</evidence>
<keyword evidence="1" id="KW-0812">Transmembrane</keyword>
<feature type="transmembrane region" description="Helical" evidence="1">
    <location>
        <begin position="252"/>
        <end position="275"/>
    </location>
</feature>
<protein>
    <recommendedName>
        <fullName evidence="2">DUF6534 domain-containing protein</fullName>
    </recommendedName>
</protein>
<proteinExistence type="predicted"/>
<feature type="transmembrane region" description="Helical" evidence="1">
    <location>
        <begin position="281"/>
        <end position="303"/>
    </location>
</feature>
<gene>
    <name evidence="3" type="ORF">EDD18DRAFT_1111027</name>
</gene>
<comment type="caution">
    <text evidence="3">The sequence shown here is derived from an EMBL/GenBank/DDBJ whole genome shotgun (WGS) entry which is preliminary data.</text>
</comment>
<keyword evidence="1" id="KW-1133">Transmembrane helix</keyword>
<keyword evidence="1" id="KW-0472">Membrane</keyword>
<name>A0AA39PM12_9AGAR</name>
<evidence type="ECO:0000259" key="2">
    <source>
        <dbReference type="Pfam" id="PF20152"/>
    </source>
</evidence>
<sequence>MHAPERPVMVILARRCYTLVRPEQRCHGDRNPSKVFDLFVLVVVGRQVSKRPVLIQNAKHGICRASINCRRHGAIDQPLGHHHIDLLLIWTEIKADAVTLGECIAKNDDQETVRLFGISNLQIVIYYKNYPDDSWIYRYSVCQCLPIVENSFGYLLSCHGSMLGSQMVMIIWVEALYTVRLWKLGGHFNRTLSWIVVLTVVIALGSGILYFKSRYTMRKAPICVCVVTVLHIQFPVDTNNQGMPRVIIEGSICVLFAVAATSDFIIAFSMCYYLHKSREASAFSSTSDMLYGLMRLVVISGLATRLNSRKDHRATNSASPGQNVLRFNYKDSGNELHTSIPPMQSIASLEHAKGGPNPNV</sequence>